<keyword evidence="2" id="KW-1185">Reference proteome</keyword>
<dbReference type="AlphaFoldDB" id="A0AAU9JJH1"/>
<name>A0AAU9JJH1_9CILI</name>
<gene>
    <name evidence="1" type="ORF">BSTOLATCC_MIC38521</name>
</gene>
<comment type="caution">
    <text evidence="1">The sequence shown here is derived from an EMBL/GenBank/DDBJ whole genome shotgun (WGS) entry which is preliminary data.</text>
</comment>
<dbReference type="EMBL" id="CAJZBQ010000038">
    <property type="protein sequence ID" value="CAG9325257.1"/>
    <property type="molecule type" value="Genomic_DNA"/>
</dbReference>
<reference evidence="1" key="1">
    <citation type="submission" date="2021-09" db="EMBL/GenBank/DDBJ databases">
        <authorList>
            <consortium name="AG Swart"/>
            <person name="Singh M."/>
            <person name="Singh A."/>
            <person name="Seah K."/>
            <person name="Emmerich C."/>
        </authorList>
    </citation>
    <scope>NUCLEOTIDE SEQUENCE</scope>
    <source>
        <strain evidence="1">ATCC30299</strain>
    </source>
</reference>
<evidence type="ECO:0000313" key="1">
    <source>
        <dbReference type="EMBL" id="CAG9325257.1"/>
    </source>
</evidence>
<sequence length="67" mass="7739">MHFINFLILLRSPNIKIFLVETGLPKTIIFLLAATTRIELLGKVTTGLHFSSKFKLKQREKSDIFHI</sequence>
<accession>A0AAU9JJH1</accession>
<protein>
    <submittedName>
        <fullName evidence="1">Uncharacterized protein</fullName>
    </submittedName>
</protein>
<proteinExistence type="predicted"/>
<evidence type="ECO:0000313" key="2">
    <source>
        <dbReference type="Proteomes" id="UP001162131"/>
    </source>
</evidence>
<dbReference type="Proteomes" id="UP001162131">
    <property type="component" value="Unassembled WGS sequence"/>
</dbReference>
<organism evidence="1 2">
    <name type="scientific">Blepharisma stoltei</name>
    <dbReference type="NCBI Taxonomy" id="1481888"/>
    <lineage>
        <taxon>Eukaryota</taxon>
        <taxon>Sar</taxon>
        <taxon>Alveolata</taxon>
        <taxon>Ciliophora</taxon>
        <taxon>Postciliodesmatophora</taxon>
        <taxon>Heterotrichea</taxon>
        <taxon>Heterotrichida</taxon>
        <taxon>Blepharismidae</taxon>
        <taxon>Blepharisma</taxon>
    </lineage>
</organism>